<dbReference type="InterPro" id="IPR021484">
    <property type="entry name" value="DUF3137"/>
</dbReference>
<dbReference type="Pfam" id="PF11335">
    <property type="entry name" value="DUF3137"/>
    <property type="match status" value="1"/>
</dbReference>
<feature type="transmembrane region" description="Helical" evidence="1">
    <location>
        <begin position="163"/>
        <end position="184"/>
    </location>
</feature>
<keyword evidence="1" id="KW-1133">Transmembrane helix</keyword>
<dbReference type="AlphaFoldDB" id="A0A928W1N3"/>
<dbReference type="Gene3D" id="1.25.40.10">
    <property type="entry name" value="Tetratricopeptide repeat domain"/>
    <property type="match status" value="1"/>
</dbReference>
<reference evidence="2" key="1">
    <citation type="submission" date="2020-10" db="EMBL/GenBank/DDBJ databases">
        <authorList>
            <person name="Castelo-Branco R."/>
            <person name="Eusebio N."/>
            <person name="Adriana R."/>
            <person name="Vieira A."/>
            <person name="Brugerolle De Fraissinette N."/>
            <person name="Rezende De Castro R."/>
            <person name="Schneider M.P."/>
            <person name="Vasconcelos V."/>
            <person name="Leao P.N."/>
        </authorList>
    </citation>
    <scope>NUCLEOTIDE SEQUENCE</scope>
    <source>
        <strain evidence="2">LEGE 11467</strain>
    </source>
</reference>
<evidence type="ECO:0000256" key="1">
    <source>
        <dbReference type="SAM" id="Phobius"/>
    </source>
</evidence>
<proteinExistence type="predicted"/>
<evidence type="ECO:0000313" key="2">
    <source>
        <dbReference type="EMBL" id="MBE9041630.1"/>
    </source>
</evidence>
<name>A0A928W1N3_9CYAN</name>
<keyword evidence="1" id="KW-0472">Membrane</keyword>
<comment type="caution">
    <text evidence="2">The sequence shown here is derived from an EMBL/GenBank/DDBJ whole genome shotgun (WGS) entry which is preliminary data.</text>
</comment>
<dbReference type="Proteomes" id="UP000621799">
    <property type="component" value="Unassembled WGS sequence"/>
</dbReference>
<evidence type="ECO:0000313" key="3">
    <source>
        <dbReference type="Proteomes" id="UP000621799"/>
    </source>
</evidence>
<dbReference type="SUPFAM" id="SSF48452">
    <property type="entry name" value="TPR-like"/>
    <property type="match status" value="1"/>
</dbReference>
<sequence length="438" mass="51542">MDNSLKAGIRALHQKQFQEAVYLLERYCKLETDRLSIRFLQAQMHLVRAYKENGQEKQAIALCRQLIRSDRAKVQAWARRVLPHLTSASSVFQKTSTQKVKFVPSLGFKSHLDRRERFSETSNLDPKDIQLKSVTQFKQYFEKDLFVKLKGLEQQRKNLVLKIVRSALVFGLIFFALAIVIVLLSLNSKHLFWIFWIILVAWLLFISPSIESYDKEFKERIITKILEFIDPNGNLSYSHHASDKPTRQAFIESYLFRKPNSFSEKDCVKGIWGETKLYFSEVIAKRKVRRKKKDRWITIFRGLFFQANFNKSFKGRTIVVPGEERGRSFSNKQLVELEDPEFESLFTVYGTDQIEARYILSTSLMQRIVDFQHKVEKNIHIAFINNSVYIAIPYSRDLFEPQIFSSLLSFQPALEHFQTLQMMIGIVEDLNLNRRIWK</sequence>
<keyword evidence="3" id="KW-1185">Reference proteome</keyword>
<dbReference type="InterPro" id="IPR011990">
    <property type="entry name" value="TPR-like_helical_dom_sf"/>
</dbReference>
<dbReference type="RefSeq" id="WP_264321829.1">
    <property type="nucleotide sequence ID" value="NZ_JADEXN010000223.1"/>
</dbReference>
<gene>
    <name evidence="2" type="ORF">IQ235_12650</name>
</gene>
<keyword evidence="1" id="KW-0812">Transmembrane</keyword>
<dbReference type="EMBL" id="JADEXN010000223">
    <property type="protein sequence ID" value="MBE9041630.1"/>
    <property type="molecule type" value="Genomic_DNA"/>
</dbReference>
<protein>
    <submittedName>
        <fullName evidence="2">DUF3137 domain-containing protein</fullName>
    </submittedName>
</protein>
<accession>A0A928W1N3</accession>
<feature type="transmembrane region" description="Helical" evidence="1">
    <location>
        <begin position="190"/>
        <end position="210"/>
    </location>
</feature>
<organism evidence="2 3">
    <name type="scientific">Zarconia navalis LEGE 11467</name>
    <dbReference type="NCBI Taxonomy" id="1828826"/>
    <lineage>
        <taxon>Bacteria</taxon>
        <taxon>Bacillati</taxon>
        <taxon>Cyanobacteriota</taxon>
        <taxon>Cyanophyceae</taxon>
        <taxon>Oscillatoriophycideae</taxon>
        <taxon>Oscillatoriales</taxon>
        <taxon>Oscillatoriales incertae sedis</taxon>
        <taxon>Zarconia</taxon>
        <taxon>Zarconia navalis</taxon>
    </lineage>
</organism>